<dbReference type="PANTHER" id="PTHR42877">
    <property type="entry name" value="L-ORNITHINE N(5)-MONOOXYGENASE-RELATED"/>
    <property type="match status" value="1"/>
</dbReference>
<sequence>MASGGAHHILSAVPAEPTTVPNGFNSSASHYELPDFSIDEYRPIKVVCIGAGFSGVAAGIRIPQRVPNVNLTIYDKNPGVGGAWYLNKYPGLACDIPSHCYQYTFEENPSWSAFYAPGPEIRQYLERVADKYKVHKYLKLNHELIGAHWDDGKSHWLLKLKRLSPSSTKENPQYEEIEDTADVLITSLGSLGRWDWPDIEGLKSFKGRVLHSAQWDVTDGHWEEGVKDWGDKKVGVIGVGSSAIQIVPALQPKVKQVVNFVRGRTWLATPFQGEKMAMLLKRDGSSQQNYKFSDEDKKRFSEDKEFYKEFRRELEADLNSVHGATLRGSKQQQGARQAFKENMLKKLAKKPWIADHIVPEFAVACRRLTPGPGYLEALCEDNATFETKQIKRVTPTGIEMEDGRHYDLDVVVCATGFDTSFRYPFPFVGRNGLTLQDKFTPHPRTYMGMCVDGFPNWFQTLGPNSAVGSGSLLVIVERQLDYAIKAVQKMQRERLRTVEVKKEAVDDFDAYLETYFPKTVYSEKCRSWYKMGQEEGRVVGLWPGSCLHAVRAMANPRWEDFNYELADPVKNRFYWLGDGQTYNEKTMTGDRAWYLSPEEVNVPPGKRAVSCRMGCD</sequence>
<name>A0A5C3NJP9_9AGAM</name>
<comment type="similarity">
    <text evidence="1">Belongs to the FAD-binding monooxygenase family.</text>
</comment>
<dbReference type="InterPro" id="IPR051209">
    <property type="entry name" value="FAD-bind_Monooxygenase_sf"/>
</dbReference>
<accession>A0A5C3NJP9</accession>
<dbReference type="PANTHER" id="PTHR42877:SF7">
    <property type="entry name" value="FLAVIN-BINDING MONOOXYGENASE-RELATED"/>
    <property type="match status" value="1"/>
</dbReference>
<dbReference type="Pfam" id="PF13450">
    <property type="entry name" value="NAD_binding_8"/>
    <property type="match status" value="1"/>
</dbReference>
<dbReference type="AlphaFoldDB" id="A0A5C3NJP9"/>
<dbReference type="OrthoDB" id="74360at2759"/>
<dbReference type="InterPro" id="IPR036188">
    <property type="entry name" value="FAD/NAD-bd_sf"/>
</dbReference>
<organism evidence="2 3">
    <name type="scientific">Heliocybe sulcata</name>
    <dbReference type="NCBI Taxonomy" id="5364"/>
    <lineage>
        <taxon>Eukaryota</taxon>
        <taxon>Fungi</taxon>
        <taxon>Dikarya</taxon>
        <taxon>Basidiomycota</taxon>
        <taxon>Agaricomycotina</taxon>
        <taxon>Agaricomycetes</taxon>
        <taxon>Gloeophyllales</taxon>
        <taxon>Gloeophyllaceae</taxon>
        <taxon>Heliocybe</taxon>
    </lineage>
</organism>
<dbReference type="Gene3D" id="3.50.50.60">
    <property type="entry name" value="FAD/NAD(P)-binding domain"/>
    <property type="match status" value="2"/>
</dbReference>
<dbReference type="SUPFAM" id="SSF51905">
    <property type="entry name" value="FAD/NAD(P)-binding domain"/>
    <property type="match status" value="1"/>
</dbReference>
<reference evidence="2 3" key="1">
    <citation type="journal article" date="2019" name="Nat. Ecol. Evol.">
        <title>Megaphylogeny resolves global patterns of mushroom evolution.</title>
        <authorList>
            <person name="Varga T."/>
            <person name="Krizsan K."/>
            <person name="Foldi C."/>
            <person name="Dima B."/>
            <person name="Sanchez-Garcia M."/>
            <person name="Sanchez-Ramirez S."/>
            <person name="Szollosi G.J."/>
            <person name="Szarkandi J.G."/>
            <person name="Papp V."/>
            <person name="Albert L."/>
            <person name="Andreopoulos W."/>
            <person name="Angelini C."/>
            <person name="Antonin V."/>
            <person name="Barry K.W."/>
            <person name="Bougher N.L."/>
            <person name="Buchanan P."/>
            <person name="Buyck B."/>
            <person name="Bense V."/>
            <person name="Catcheside P."/>
            <person name="Chovatia M."/>
            <person name="Cooper J."/>
            <person name="Damon W."/>
            <person name="Desjardin D."/>
            <person name="Finy P."/>
            <person name="Geml J."/>
            <person name="Haridas S."/>
            <person name="Hughes K."/>
            <person name="Justo A."/>
            <person name="Karasinski D."/>
            <person name="Kautmanova I."/>
            <person name="Kiss B."/>
            <person name="Kocsube S."/>
            <person name="Kotiranta H."/>
            <person name="LaButti K.M."/>
            <person name="Lechner B.E."/>
            <person name="Liimatainen K."/>
            <person name="Lipzen A."/>
            <person name="Lukacs Z."/>
            <person name="Mihaltcheva S."/>
            <person name="Morgado L.N."/>
            <person name="Niskanen T."/>
            <person name="Noordeloos M.E."/>
            <person name="Ohm R.A."/>
            <person name="Ortiz-Santana B."/>
            <person name="Ovrebo C."/>
            <person name="Racz N."/>
            <person name="Riley R."/>
            <person name="Savchenko A."/>
            <person name="Shiryaev A."/>
            <person name="Soop K."/>
            <person name="Spirin V."/>
            <person name="Szebenyi C."/>
            <person name="Tomsovsky M."/>
            <person name="Tulloss R.E."/>
            <person name="Uehling J."/>
            <person name="Grigoriev I.V."/>
            <person name="Vagvolgyi C."/>
            <person name="Papp T."/>
            <person name="Martin F.M."/>
            <person name="Miettinen O."/>
            <person name="Hibbett D.S."/>
            <person name="Nagy L.G."/>
        </authorList>
    </citation>
    <scope>NUCLEOTIDE SEQUENCE [LARGE SCALE GENOMIC DNA]</scope>
    <source>
        <strain evidence="2 3">OMC1185</strain>
    </source>
</reference>
<evidence type="ECO:0000313" key="3">
    <source>
        <dbReference type="Proteomes" id="UP000305948"/>
    </source>
</evidence>
<dbReference type="EMBL" id="ML213503">
    <property type="protein sequence ID" value="TFK56358.1"/>
    <property type="molecule type" value="Genomic_DNA"/>
</dbReference>
<dbReference type="Proteomes" id="UP000305948">
    <property type="component" value="Unassembled WGS sequence"/>
</dbReference>
<proteinExistence type="inferred from homology"/>
<keyword evidence="3" id="KW-1185">Reference proteome</keyword>
<evidence type="ECO:0000256" key="1">
    <source>
        <dbReference type="ARBA" id="ARBA00010139"/>
    </source>
</evidence>
<protein>
    <submittedName>
        <fullName evidence="2">FAD/NAD-binding domain-containing protein</fullName>
    </submittedName>
</protein>
<gene>
    <name evidence="2" type="ORF">OE88DRAFT_1620516</name>
</gene>
<evidence type="ECO:0000313" key="2">
    <source>
        <dbReference type="EMBL" id="TFK56358.1"/>
    </source>
</evidence>
<dbReference type="STRING" id="5364.A0A5C3NJP9"/>